<sequence>MGKVTSIECATVDGIASYSTGEIQQCTLETGSRCMNDDNFPVQCSDYKIRYFCDCKGVHVYLLLVYSEN</sequence>
<dbReference type="GO" id="GO:0005576">
    <property type="term" value="C:extracellular region"/>
    <property type="evidence" value="ECO:0007669"/>
    <property type="project" value="UniProtKB-SubCell"/>
</dbReference>
<keyword evidence="7" id="KW-1185">Reference proteome</keyword>
<dbReference type="Pfam" id="PF13330">
    <property type="entry name" value="Mucin2_WxxW"/>
    <property type="match status" value="1"/>
</dbReference>
<reference evidence="6" key="2">
    <citation type="submission" date="2020-11" db="EMBL/GenBank/DDBJ databases">
        <authorList>
            <person name="McCartney M.A."/>
            <person name="Auch B."/>
            <person name="Kono T."/>
            <person name="Mallez S."/>
            <person name="Becker A."/>
            <person name="Gohl D.M."/>
            <person name="Silverstein K.A.T."/>
            <person name="Koren S."/>
            <person name="Bechman K.B."/>
            <person name="Herman A."/>
            <person name="Abrahante J.E."/>
            <person name="Garbe J."/>
        </authorList>
    </citation>
    <scope>NUCLEOTIDE SEQUENCE</scope>
    <source>
        <strain evidence="6">Duluth1</strain>
        <tissue evidence="6">Whole animal</tissue>
    </source>
</reference>
<proteinExistence type="predicted"/>
<dbReference type="AlphaFoldDB" id="A0A9D4CCZ4"/>
<keyword evidence="2" id="KW-0964">Secreted</keyword>
<evidence type="ECO:0000256" key="2">
    <source>
        <dbReference type="ARBA" id="ARBA00022525"/>
    </source>
</evidence>
<evidence type="ECO:0000256" key="3">
    <source>
        <dbReference type="ARBA" id="ARBA00022729"/>
    </source>
</evidence>
<comment type="caution">
    <text evidence="6">The sequence shown here is derived from an EMBL/GenBank/DDBJ whole genome shotgun (WGS) entry which is preliminary data.</text>
</comment>
<organism evidence="6 7">
    <name type="scientific">Dreissena polymorpha</name>
    <name type="common">Zebra mussel</name>
    <name type="synonym">Mytilus polymorpha</name>
    <dbReference type="NCBI Taxonomy" id="45954"/>
    <lineage>
        <taxon>Eukaryota</taxon>
        <taxon>Metazoa</taxon>
        <taxon>Spiralia</taxon>
        <taxon>Lophotrochozoa</taxon>
        <taxon>Mollusca</taxon>
        <taxon>Bivalvia</taxon>
        <taxon>Autobranchia</taxon>
        <taxon>Heteroconchia</taxon>
        <taxon>Euheterodonta</taxon>
        <taxon>Imparidentia</taxon>
        <taxon>Neoheterodontei</taxon>
        <taxon>Myida</taxon>
        <taxon>Dreissenoidea</taxon>
        <taxon>Dreissenidae</taxon>
        <taxon>Dreissena</taxon>
    </lineage>
</organism>
<evidence type="ECO:0000256" key="1">
    <source>
        <dbReference type="ARBA" id="ARBA00004613"/>
    </source>
</evidence>
<evidence type="ECO:0000259" key="5">
    <source>
        <dbReference type="Pfam" id="PF13330"/>
    </source>
</evidence>
<protein>
    <recommendedName>
        <fullName evidence="5">WxxW domain-containing protein</fullName>
    </recommendedName>
</protein>
<dbReference type="Proteomes" id="UP000828390">
    <property type="component" value="Unassembled WGS sequence"/>
</dbReference>
<keyword evidence="4" id="KW-0325">Glycoprotein</keyword>
<comment type="subcellular location">
    <subcellularLocation>
        <location evidence="1">Secreted</location>
    </subcellularLocation>
</comment>
<feature type="domain" description="WxxW" evidence="5">
    <location>
        <begin position="5"/>
        <end position="53"/>
    </location>
</feature>
<keyword evidence="3" id="KW-0732">Signal</keyword>
<evidence type="ECO:0000256" key="4">
    <source>
        <dbReference type="ARBA" id="ARBA00023180"/>
    </source>
</evidence>
<evidence type="ECO:0000313" key="7">
    <source>
        <dbReference type="Proteomes" id="UP000828390"/>
    </source>
</evidence>
<gene>
    <name evidence="6" type="ORF">DPMN_064566</name>
</gene>
<evidence type="ECO:0000313" key="6">
    <source>
        <dbReference type="EMBL" id="KAH3721630.1"/>
    </source>
</evidence>
<reference evidence="6" key="1">
    <citation type="journal article" date="2019" name="bioRxiv">
        <title>The Genome of the Zebra Mussel, Dreissena polymorpha: A Resource for Invasive Species Research.</title>
        <authorList>
            <person name="McCartney M.A."/>
            <person name="Auch B."/>
            <person name="Kono T."/>
            <person name="Mallez S."/>
            <person name="Zhang Y."/>
            <person name="Obille A."/>
            <person name="Becker A."/>
            <person name="Abrahante J.E."/>
            <person name="Garbe J."/>
            <person name="Badalamenti J.P."/>
            <person name="Herman A."/>
            <person name="Mangelson H."/>
            <person name="Liachko I."/>
            <person name="Sullivan S."/>
            <person name="Sone E.D."/>
            <person name="Koren S."/>
            <person name="Silverstein K.A.T."/>
            <person name="Beckman K.B."/>
            <person name="Gohl D.M."/>
        </authorList>
    </citation>
    <scope>NUCLEOTIDE SEQUENCE</scope>
    <source>
        <strain evidence="6">Duluth1</strain>
        <tissue evidence="6">Whole animal</tissue>
    </source>
</reference>
<accession>A0A9D4CCZ4</accession>
<dbReference type="EMBL" id="JAIWYP010000013">
    <property type="protein sequence ID" value="KAH3721630.1"/>
    <property type="molecule type" value="Genomic_DNA"/>
</dbReference>
<name>A0A9D4CCZ4_DREPO</name>
<dbReference type="InterPro" id="IPR025155">
    <property type="entry name" value="WxxW_domain"/>
</dbReference>